<dbReference type="Gene3D" id="3.30.2010.10">
    <property type="entry name" value="Metalloproteases ('zincins'), catalytic domain"/>
    <property type="match status" value="1"/>
</dbReference>
<organism evidence="2 3">
    <name type="scientific">Pseudoalteromonas spongiae</name>
    <dbReference type="NCBI Taxonomy" id="298657"/>
    <lineage>
        <taxon>Bacteria</taxon>
        <taxon>Pseudomonadati</taxon>
        <taxon>Pseudomonadota</taxon>
        <taxon>Gammaproteobacteria</taxon>
        <taxon>Alteromonadales</taxon>
        <taxon>Pseudoalteromonadaceae</taxon>
        <taxon>Pseudoalteromonas</taxon>
    </lineage>
</organism>
<proteinExistence type="predicted"/>
<protein>
    <submittedName>
        <fullName evidence="2">SprT family zinc-dependent metalloprotease</fullName>
        <ecNumber evidence="2">3.4.-.-</ecNumber>
    </submittedName>
</protein>
<dbReference type="PANTHER" id="PTHR30399">
    <property type="entry name" value="UNCHARACTERIZED PROTEIN YGJP"/>
    <property type="match status" value="1"/>
</dbReference>
<dbReference type="Proteomes" id="UP001382455">
    <property type="component" value="Unassembled WGS sequence"/>
</dbReference>
<keyword evidence="2" id="KW-0482">Metalloprotease</keyword>
<keyword evidence="3" id="KW-1185">Reference proteome</keyword>
<keyword evidence="2" id="KW-0378">Hydrolase</keyword>
<dbReference type="CDD" id="cd07344">
    <property type="entry name" value="M48_yhfN_like"/>
    <property type="match status" value="1"/>
</dbReference>
<dbReference type="EMBL" id="JBAWKS010000001">
    <property type="protein sequence ID" value="MEI4549273.1"/>
    <property type="molecule type" value="Genomic_DNA"/>
</dbReference>
<accession>A0ABU8EQP1</accession>
<evidence type="ECO:0000313" key="3">
    <source>
        <dbReference type="Proteomes" id="UP001382455"/>
    </source>
</evidence>
<feature type="domain" description="YgjP-like metallopeptidase" evidence="1">
    <location>
        <begin position="14"/>
        <end position="220"/>
    </location>
</feature>
<comment type="caution">
    <text evidence="2">The sequence shown here is derived from an EMBL/GenBank/DDBJ whole genome shotgun (WGS) entry which is preliminary data.</text>
</comment>
<dbReference type="Pfam" id="PF01863">
    <property type="entry name" value="YgjP-like"/>
    <property type="match status" value="1"/>
</dbReference>
<evidence type="ECO:0000313" key="2">
    <source>
        <dbReference type="EMBL" id="MEI4549273.1"/>
    </source>
</evidence>
<evidence type="ECO:0000259" key="1">
    <source>
        <dbReference type="Pfam" id="PF01863"/>
    </source>
</evidence>
<name>A0ABU8EQP1_9GAMM</name>
<dbReference type="EC" id="3.4.-.-" evidence="2"/>
<gene>
    <name evidence="2" type="ORF">WAE96_06105</name>
</gene>
<dbReference type="PANTHER" id="PTHR30399:SF1">
    <property type="entry name" value="UTP PYROPHOSPHATASE"/>
    <property type="match status" value="1"/>
</dbReference>
<reference evidence="2 3" key="1">
    <citation type="submission" date="2023-12" db="EMBL/GenBank/DDBJ databases">
        <title>Friends and Foes: Symbiotic and Algicidal bacterial influence on Karenia brevis blooms.</title>
        <authorList>
            <person name="Fei C."/>
            <person name="Mohamed A.R."/>
            <person name="Booker A."/>
            <person name="Arshad M."/>
            <person name="Klass S."/>
            <person name="Ahn S."/>
            <person name="Gilbert P.M."/>
            <person name="Heil C.A."/>
            <person name="Martinez J.M."/>
            <person name="Amin S.A."/>
        </authorList>
    </citation>
    <scope>NUCLEOTIDE SEQUENCE [LARGE SCALE GENOMIC DNA]</scope>
    <source>
        <strain evidence="2 3">CE15</strain>
    </source>
</reference>
<sequence>MSIKYQLKRSKNRKTLAIKIKAKEVFVYAPMHLKQDFIEQWLMQKQGWINKHLEKQIKRVDAASVLTQKTLTILGEEINLIFVEGQVKSNVELVDGVLSINTSRRVKNVSDKQLALIADFAKNKLTDYCSAKAQRLAKQINESFHSVSVKHVRSRWGACDSKRRLQFNLQLVSAPLWVIEYVVAHEVAHLKVMDHSRRFWQTVESIYPDYRKAENWLKENGYKLDIFKLE</sequence>
<dbReference type="InterPro" id="IPR002725">
    <property type="entry name" value="YgjP-like_metallopeptidase"/>
</dbReference>
<dbReference type="GO" id="GO:0008237">
    <property type="term" value="F:metallopeptidase activity"/>
    <property type="evidence" value="ECO:0007669"/>
    <property type="project" value="UniProtKB-KW"/>
</dbReference>
<dbReference type="RefSeq" id="WP_336434878.1">
    <property type="nucleotide sequence ID" value="NZ_JBAWKS010000001.1"/>
</dbReference>
<keyword evidence="2" id="KW-0645">Protease</keyword>
<dbReference type="InterPro" id="IPR053136">
    <property type="entry name" value="UTP_pyrophosphatase-like"/>
</dbReference>